<name>A0A8I1AEC3_THEIN</name>
<keyword evidence="1" id="KW-0175">Coiled coil</keyword>
<reference evidence="3 4" key="1">
    <citation type="submission" date="2020-12" db="EMBL/GenBank/DDBJ databases">
        <title>WGS of Thermoactinomyces spp.</title>
        <authorList>
            <person name="Cheng K."/>
        </authorList>
    </citation>
    <scope>NUCLEOTIDE SEQUENCE [LARGE SCALE GENOMIC DNA]</scope>
    <source>
        <strain evidence="4">CICC 10671\DSM 43846</strain>
    </source>
</reference>
<evidence type="ECO:0000256" key="1">
    <source>
        <dbReference type="SAM" id="Coils"/>
    </source>
</evidence>
<dbReference type="AlphaFoldDB" id="A0A8I1AEC3"/>
<dbReference type="Proteomes" id="UP000633619">
    <property type="component" value="Unassembled WGS sequence"/>
</dbReference>
<evidence type="ECO:0000256" key="2">
    <source>
        <dbReference type="SAM" id="Phobius"/>
    </source>
</evidence>
<keyword evidence="2" id="KW-1133">Transmembrane helix</keyword>
<evidence type="ECO:0000313" key="3">
    <source>
        <dbReference type="EMBL" id="MBH8596242.1"/>
    </source>
</evidence>
<keyword evidence="2" id="KW-0472">Membrane</keyword>
<gene>
    <name evidence="3" type="ORF">I8U20_13115</name>
</gene>
<feature type="transmembrane region" description="Helical" evidence="2">
    <location>
        <begin position="71"/>
        <end position="92"/>
    </location>
</feature>
<keyword evidence="4" id="KW-1185">Reference proteome</keyword>
<dbReference type="EMBL" id="JAECVW010000012">
    <property type="protein sequence ID" value="MBH8596242.1"/>
    <property type="molecule type" value="Genomic_DNA"/>
</dbReference>
<sequence>MKDNGVVISNKEMYDMIQRMAGSLQRIEARLDQMEEKMESTHNADERSREALNKAEDALDLAKKIEKKHDWTWKATVSALITTGIGVLFYFVQGG</sequence>
<proteinExistence type="predicted"/>
<protein>
    <recommendedName>
        <fullName evidence="5">Hemolysin XhlA</fullName>
    </recommendedName>
</protein>
<comment type="caution">
    <text evidence="3">The sequence shown here is derived from an EMBL/GenBank/DDBJ whole genome shotgun (WGS) entry which is preliminary data.</text>
</comment>
<organism evidence="3 4">
    <name type="scientific">Thermoactinomyces intermedius</name>
    <dbReference type="NCBI Taxonomy" id="2024"/>
    <lineage>
        <taxon>Bacteria</taxon>
        <taxon>Bacillati</taxon>
        <taxon>Bacillota</taxon>
        <taxon>Bacilli</taxon>
        <taxon>Bacillales</taxon>
        <taxon>Thermoactinomycetaceae</taxon>
        <taxon>Thermoactinomyces</taxon>
    </lineage>
</organism>
<feature type="coiled-coil region" evidence="1">
    <location>
        <begin position="17"/>
        <end position="68"/>
    </location>
</feature>
<keyword evidence="2" id="KW-0812">Transmembrane</keyword>
<dbReference type="RefSeq" id="WP_181733088.1">
    <property type="nucleotide sequence ID" value="NZ_JACEIR010000020.1"/>
</dbReference>
<evidence type="ECO:0000313" key="4">
    <source>
        <dbReference type="Proteomes" id="UP000633619"/>
    </source>
</evidence>
<evidence type="ECO:0008006" key="5">
    <source>
        <dbReference type="Google" id="ProtNLM"/>
    </source>
</evidence>
<accession>A0A8I1AEC3</accession>